<comment type="function">
    <text evidence="2 10 12">Catalyzes the transfer of a dimethylallyl group onto the adenine at position 37 in tRNAs that read codons beginning with uridine, leading to the formation of N6-(dimethylallyl)adenosine (i(6)A).</text>
</comment>
<comment type="catalytic activity">
    <reaction evidence="9 10 11">
        <text>adenosine(37) in tRNA + dimethylallyl diphosphate = N(6)-dimethylallyladenosine(37) in tRNA + diphosphate</text>
        <dbReference type="Rhea" id="RHEA:26482"/>
        <dbReference type="Rhea" id="RHEA-COMP:10162"/>
        <dbReference type="Rhea" id="RHEA-COMP:10375"/>
        <dbReference type="ChEBI" id="CHEBI:33019"/>
        <dbReference type="ChEBI" id="CHEBI:57623"/>
        <dbReference type="ChEBI" id="CHEBI:74411"/>
        <dbReference type="ChEBI" id="CHEBI:74415"/>
        <dbReference type="EC" id="2.5.1.75"/>
    </reaction>
</comment>
<comment type="subunit">
    <text evidence="10">Monomer.</text>
</comment>
<sequence length="302" mass="34904">MKKVIIIAGPTAVGKTKTAVELAKKLNTQIISCDSMQIYKGMDVGTAKVTEEEKNGIAHHLIDIVEPQDYYSVGSYSEDAQKEISKLFEKNKIPIFAGGTGLYINSVIYKMDFNDTDKDETVRQKYEQYYSENGEDALFALLQEKDINASQKIEKQNIKRVIRALEIAENNDKVNPFEKISEFQDYEVKLYVLALDRKILYERINNRVDKMLENGLVDEVKNLINSKVPTGSTSMKAIGYRQIIDYLDGKTDYQTSVELIKRDSRRYAKRQYTWFRRYAFAKWIDTAIYTPEQIADLIYNEI</sequence>
<evidence type="ECO:0000256" key="4">
    <source>
        <dbReference type="ARBA" id="ARBA00022679"/>
    </source>
</evidence>
<feature type="region of interest" description="Interaction with substrate tRNA" evidence="10">
    <location>
        <begin position="34"/>
        <end position="37"/>
    </location>
</feature>
<accession>A0A552VBD0</accession>
<comment type="caution">
    <text evidence="14">The sequence shown here is derived from an EMBL/GenBank/DDBJ whole genome shotgun (WGS) entry which is preliminary data.</text>
</comment>
<evidence type="ECO:0000256" key="5">
    <source>
        <dbReference type="ARBA" id="ARBA00022694"/>
    </source>
</evidence>
<comment type="similarity">
    <text evidence="3 10 13">Belongs to the IPP transferase family.</text>
</comment>
<feature type="binding site" evidence="10">
    <location>
        <begin position="11"/>
        <end position="16"/>
    </location>
    <ligand>
        <name>substrate</name>
    </ligand>
</feature>
<evidence type="ECO:0000256" key="9">
    <source>
        <dbReference type="ARBA" id="ARBA00049563"/>
    </source>
</evidence>
<evidence type="ECO:0000256" key="3">
    <source>
        <dbReference type="ARBA" id="ARBA00005842"/>
    </source>
</evidence>
<organism evidence="14 15">
    <name type="scientific">Criibacterium bergeronii</name>
    <dbReference type="NCBI Taxonomy" id="1871336"/>
    <lineage>
        <taxon>Bacteria</taxon>
        <taxon>Bacillati</taxon>
        <taxon>Bacillota</taxon>
        <taxon>Clostridia</taxon>
        <taxon>Peptostreptococcales</taxon>
        <taxon>Filifactoraceae</taxon>
        <taxon>Criibacterium</taxon>
    </lineage>
</organism>
<keyword evidence="7 10" id="KW-0067">ATP-binding</keyword>
<evidence type="ECO:0000256" key="13">
    <source>
        <dbReference type="RuleBase" id="RU003785"/>
    </source>
</evidence>
<dbReference type="GO" id="GO:0005524">
    <property type="term" value="F:ATP binding"/>
    <property type="evidence" value="ECO:0007669"/>
    <property type="project" value="UniProtKB-UniRule"/>
</dbReference>
<dbReference type="InterPro" id="IPR018022">
    <property type="entry name" value="IPT"/>
</dbReference>
<dbReference type="NCBIfam" id="TIGR00174">
    <property type="entry name" value="miaA"/>
    <property type="match status" value="1"/>
</dbReference>
<keyword evidence="4 10" id="KW-0808">Transferase</keyword>
<dbReference type="EC" id="2.5.1.75" evidence="10"/>
<dbReference type="Gene3D" id="3.40.50.300">
    <property type="entry name" value="P-loop containing nucleotide triphosphate hydrolases"/>
    <property type="match status" value="1"/>
</dbReference>
<dbReference type="Gene3D" id="1.10.20.140">
    <property type="match status" value="1"/>
</dbReference>
<keyword evidence="5 10" id="KW-0819">tRNA processing</keyword>
<evidence type="ECO:0000313" key="15">
    <source>
        <dbReference type="Proteomes" id="UP000319424"/>
    </source>
</evidence>
<dbReference type="RefSeq" id="WP_144015839.1">
    <property type="nucleotide sequence ID" value="NZ_VJXW01000004.1"/>
</dbReference>
<dbReference type="AlphaFoldDB" id="A0A552VBD0"/>
<dbReference type="GO" id="GO:0052381">
    <property type="term" value="F:tRNA dimethylallyltransferase activity"/>
    <property type="evidence" value="ECO:0007669"/>
    <property type="project" value="UniProtKB-UniRule"/>
</dbReference>
<gene>
    <name evidence="10 14" type="primary">miaA</name>
    <name evidence="14" type="ORF">FL857_04240</name>
</gene>
<dbReference type="SUPFAM" id="SSF52540">
    <property type="entry name" value="P-loop containing nucleoside triphosphate hydrolases"/>
    <property type="match status" value="2"/>
</dbReference>
<dbReference type="Proteomes" id="UP000319424">
    <property type="component" value="Unassembled WGS sequence"/>
</dbReference>
<dbReference type="GO" id="GO:0006400">
    <property type="term" value="P:tRNA modification"/>
    <property type="evidence" value="ECO:0007669"/>
    <property type="project" value="TreeGrafter"/>
</dbReference>
<feature type="site" description="Interaction with substrate tRNA" evidence="10">
    <location>
        <position position="123"/>
    </location>
</feature>
<dbReference type="OrthoDB" id="9776390at2"/>
<feature type="binding site" evidence="10">
    <location>
        <begin position="9"/>
        <end position="16"/>
    </location>
    <ligand>
        <name>ATP</name>
        <dbReference type="ChEBI" id="CHEBI:30616"/>
    </ligand>
</feature>
<dbReference type="HAMAP" id="MF_00185">
    <property type="entry name" value="IPP_trans"/>
    <property type="match status" value="1"/>
</dbReference>
<protein>
    <recommendedName>
        <fullName evidence="10">tRNA dimethylallyltransferase</fullName>
        <ecNumber evidence="10">2.5.1.75</ecNumber>
    </recommendedName>
    <alternativeName>
        <fullName evidence="10">Dimethylallyl diphosphate:tRNA dimethylallyltransferase</fullName>
        <shortName evidence="10">DMAPP:tRNA dimethylallyltransferase</shortName>
        <shortName evidence="10">DMATase</shortName>
    </alternativeName>
    <alternativeName>
        <fullName evidence="10">Isopentenyl-diphosphate:tRNA isopentenyltransferase</fullName>
        <shortName evidence="10">IPP transferase</shortName>
        <shortName evidence="10">IPPT</shortName>
        <shortName evidence="10">IPTase</shortName>
    </alternativeName>
</protein>
<evidence type="ECO:0000256" key="10">
    <source>
        <dbReference type="HAMAP-Rule" id="MF_00185"/>
    </source>
</evidence>
<keyword evidence="6 10" id="KW-0547">Nucleotide-binding</keyword>
<dbReference type="InterPro" id="IPR027417">
    <property type="entry name" value="P-loop_NTPase"/>
</dbReference>
<keyword evidence="8 10" id="KW-0460">Magnesium</keyword>
<feature type="site" description="Interaction with substrate tRNA" evidence="10">
    <location>
        <position position="100"/>
    </location>
</feature>
<dbReference type="Pfam" id="PF01715">
    <property type="entry name" value="IPPT"/>
    <property type="match status" value="1"/>
</dbReference>
<dbReference type="EMBL" id="VJXW01000004">
    <property type="protein sequence ID" value="TRW27783.1"/>
    <property type="molecule type" value="Genomic_DNA"/>
</dbReference>
<comment type="caution">
    <text evidence="10">Lacks conserved residue(s) required for the propagation of feature annotation.</text>
</comment>
<evidence type="ECO:0000313" key="14">
    <source>
        <dbReference type="EMBL" id="TRW27783.1"/>
    </source>
</evidence>
<comment type="cofactor">
    <cofactor evidence="1 10">
        <name>Mg(2+)</name>
        <dbReference type="ChEBI" id="CHEBI:18420"/>
    </cofactor>
</comment>
<evidence type="ECO:0000256" key="2">
    <source>
        <dbReference type="ARBA" id="ARBA00003213"/>
    </source>
</evidence>
<dbReference type="PANTHER" id="PTHR11088:SF60">
    <property type="entry name" value="TRNA DIMETHYLALLYLTRANSFERASE"/>
    <property type="match status" value="1"/>
</dbReference>
<evidence type="ECO:0000256" key="6">
    <source>
        <dbReference type="ARBA" id="ARBA00022741"/>
    </source>
</evidence>
<evidence type="ECO:0000256" key="8">
    <source>
        <dbReference type="ARBA" id="ARBA00022842"/>
    </source>
</evidence>
<evidence type="ECO:0000256" key="1">
    <source>
        <dbReference type="ARBA" id="ARBA00001946"/>
    </source>
</evidence>
<evidence type="ECO:0000256" key="11">
    <source>
        <dbReference type="RuleBase" id="RU003783"/>
    </source>
</evidence>
<name>A0A552VBD0_9FIRM</name>
<proteinExistence type="inferred from homology"/>
<dbReference type="PANTHER" id="PTHR11088">
    <property type="entry name" value="TRNA DIMETHYLALLYLTRANSFERASE"/>
    <property type="match status" value="1"/>
</dbReference>
<reference evidence="14 15" key="1">
    <citation type="submission" date="2019-07" db="EMBL/GenBank/DDBJ databases">
        <title>Criibacterium bergeronii gen. nov., sp. nov. isolated from human clinical samples.</title>
        <authorList>
            <person name="Maheux A.F."/>
            <person name="Boudreau D.K."/>
            <person name="Berube E."/>
            <person name="Brodeur S."/>
            <person name="Bernard K.A."/>
            <person name="Abed J.Y."/>
            <person name="Ducrey E."/>
            <person name="Guay E.F."/>
            <person name="Raymond F."/>
            <person name="Corbeil J."/>
            <person name="Domingo M.-C."/>
            <person name="Roy P.H."/>
            <person name="Boissinot M."/>
            <person name="Tocheva E.I."/>
            <person name="Omar R.F."/>
        </authorList>
    </citation>
    <scope>NUCLEOTIDE SEQUENCE [LARGE SCALE GENOMIC DNA]</scope>
    <source>
        <strain evidence="14 15">CCRI-24246</strain>
    </source>
</reference>
<evidence type="ECO:0000256" key="12">
    <source>
        <dbReference type="RuleBase" id="RU003784"/>
    </source>
</evidence>
<dbReference type="InterPro" id="IPR039657">
    <property type="entry name" value="Dimethylallyltransferase"/>
</dbReference>
<evidence type="ECO:0000256" key="7">
    <source>
        <dbReference type="ARBA" id="ARBA00022840"/>
    </source>
</evidence>